<comment type="caution">
    <text evidence="8">Lacks conserved residue(s) required for the propagation of feature annotation.</text>
</comment>
<feature type="transmembrane region" description="Helical" evidence="8">
    <location>
        <begin position="623"/>
        <end position="646"/>
    </location>
</feature>
<keyword evidence="5 8" id="KW-1133">Transmembrane helix</keyword>
<dbReference type="EMBL" id="NHOQ01002778">
    <property type="protein sequence ID" value="PWA14660.1"/>
    <property type="molecule type" value="Genomic_DNA"/>
</dbReference>
<feature type="transmembrane region" description="Helical" evidence="8">
    <location>
        <begin position="302"/>
        <end position="325"/>
    </location>
</feature>
<feature type="transmembrane region" description="Helical" evidence="8">
    <location>
        <begin position="147"/>
        <end position="168"/>
    </location>
</feature>
<evidence type="ECO:0000256" key="7">
    <source>
        <dbReference type="ARBA" id="ARBA00023157"/>
    </source>
</evidence>
<reference evidence="11 12" key="1">
    <citation type="journal article" date="2018" name="G3 (Bethesda)">
        <title>A High-Quality Reference Genome for the Invasive Mosquitofish Gambusia affinis Using a Chicago Library.</title>
        <authorList>
            <person name="Hoffberg S.L."/>
            <person name="Troendle N.J."/>
            <person name="Glenn T.C."/>
            <person name="Mahmud O."/>
            <person name="Louha S."/>
            <person name="Chalopin D."/>
            <person name="Bennetzen J.L."/>
            <person name="Mauricio R."/>
        </authorList>
    </citation>
    <scope>NUCLEOTIDE SEQUENCE [LARGE SCALE GENOMIC DNA]</scope>
    <source>
        <strain evidence="11">NE01/NJP1002.9</strain>
        <tissue evidence="11">Muscle</tissue>
    </source>
</reference>
<keyword evidence="6 8" id="KW-0472">Membrane</keyword>
<comment type="caution">
    <text evidence="11">The sequence shown here is derived from an EMBL/GenBank/DDBJ whole genome shotgun (WGS) entry which is preliminary data.</text>
</comment>
<evidence type="ECO:0000259" key="10">
    <source>
        <dbReference type="PROSITE" id="PS51465"/>
    </source>
</evidence>
<evidence type="ECO:0000256" key="8">
    <source>
        <dbReference type="RuleBase" id="RU362056"/>
    </source>
</evidence>
<dbReference type="GO" id="GO:0016323">
    <property type="term" value="C:basolateral plasma membrane"/>
    <property type="evidence" value="ECO:0007669"/>
    <property type="project" value="TreeGrafter"/>
</dbReference>
<evidence type="ECO:0000256" key="1">
    <source>
        <dbReference type="ARBA" id="ARBA00004651"/>
    </source>
</evidence>
<keyword evidence="7" id="KW-1015">Disulfide bond</keyword>
<dbReference type="STRING" id="33528.ENSGAFP00000019337"/>
<evidence type="ECO:0000256" key="2">
    <source>
        <dbReference type="ARBA" id="ARBA00009657"/>
    </source>
</evidence>
<proteinExistence type="inferred from homology"/>
<dbReference type="PANTHER" id="PTHR11388">
    <property type="entry name" value="ORGANIC ANION TRANSPORTER"/>
    <property type="match status" value="1"/>
</dbReference>
<feature type="transmembrane region" description="Helical" evidence="8">
    <location>
        <begin position="772"/>
        <end position="795"/>
    </location>
</feature>
<feature type="region of interest" description="Disordered" evidence="9">
    <location>
        <begin position="529"/>
        <end position="557"/>
    </location>
</feature>
<dbReference type="GO" id="GO:0015125">
    <property type="term" value="F:bile acid transmembrane transporter activity"/>
    <property type="evidence" value="ECO:0007669"/>
    <property type="project" value="TreeGrafter"/>
</dbReference>
<organism evidence="11 12">
    <name type="scientific">Gambusia affinis</name>
    <name type="common">Western mosquitofish</name>
    <name type="synonym">Heterandria affinis</name>
    <dbReference type="NCBI Taxonomy" id="33528"/>
    <lineage>
        <taxon>Eukaryota</taxon>
        <taxon>Metazoa</taxon>
        <taxon>Chordata</taxon>
        <taxon>Craniata</taxon>
        <taxon>Vertebrata</taxon>
        <taxon>Euteleostomi</taxon>
        <taxon>Actinopterygii</taxon>
        <taxon>Neopterygii</taxon>
        <taxon>Teleostei</taxon>
        <taxon>Neoteleostei</taxon>
        <taxon>Acanthomorphata</taxon>
        <taxon>Ovalentaria</taxon>
        <taxon>Atherinomorphae</taxon>
        <taxon>Cyprinodontiformes</taxon>
        <taxon>Poeciliidae</taxon>
        <taxon>Poeciliinae</taxon>
        <taxon>Gambusia</taxon>
    </lineage>
</organism>
<feature type="transmembrane region" description="Helical" evidence="8">
    <location>
        <begin position="499"/>
        <end position="521"/>
    </location>
</feature>
<dbReference type="NCBIfam" id="TIGR00805">
    <property type="entry name" value="oat"/>
    <property type="match status" value="1"/>
</dbReference>
<accession>A0A315UWP0</accession>
<dbReference type="AlphaFoldDB" id="A0A315UWP0"/>
<evidence type="ECO:0000256" key="6">
    <source>
        <dbReference type="ARBA" id="ARBA00023136"/>
    </source>
</evidence>
<dbReference type="SUPFAM" id="SSF103473">
    <property type="entry name" value="MFS general substrate transporter"/>
    <property type="match status" value="2"/>
</dbReference>
<dbReference type="InterPro" id="IPR036058">
    <property type="entry name" value="Kazal_dom_sf"/>
</dbReference>
<comment type="subcellular location">
    <subcellularLocation>
        <location evidence="1 8">Cell membrane</location>
        <topology evidence="1 8">Multi-pass membrane protein</topology>
    </subcellularLocation>
</comment>
<feature type="transmembrane region" description="Helical" evidence="8">
    <location>
        <begin position="261"/>
        <end position="281"/>
    </location>
</feature>
<gene>
    <name evidence="11" type="ORF">CCH79_00014377</name>
</gene>
<dbReference type="Pfam" id="PF07648">
    <property type="entry name" value="Kazal_2"/>
    <property type="match status" value="1"/>
</dbReference>
<feature type="transmembrane region" description="Helical" evidence="8">
    <location>
        <begin position="85"/>
        <end position="106"/>
    </location>
</feature>
<keyword evidence="8" id="KW-0813">Transport</keyword>
<dbReference type="Proteomes" id="UP000250572">
    <property type="component" value="Unassembled WGS sequence"/>
</dbReference>
<protein>
    <recommendedName>
        <fullName evidence="8">Solute carrier organic anion transporter family member</fullName>
    </recommendedName>
</protein>
<evidence type="ECO:0000256" key="3">
    <source>
        <dbReference type="ARBA" id="ARBA00022475"/>
    </source>
</evidence>
<keyword evidence="8" id="KW-0406">Ion transport</keyword>
<feature type="transmembrane region" description="Helical" evidence="8">
    <location>
        <begin position="449"/>
        <end position="473"/>
    </location>
</feature>
<feature type="transmembrane region" description="Helical" evidence="8">
    <location>
        <begin position="586"/>
        <end position="607"/>
    </location>
</feature>
<feature type="domain" description="Kazal-like" evidence="10">
    <location>
        <begin position="689"/>
        <end position="744"/>
    </location>
</feature>
<evidence type="ECO:0000256" key="5">
    <source>
        <dbReference type="ARBA" id="ARBA00022989"/>
    </source>
</evidence>
<evidence type="ECO:0000256" key="4">
    <source>
        <dbReference type="ARBA" id="ARBA00022692"/>
    </source>
</evidence>
<keyword evidence="3" id="KW-1003">Cell membrane</keyword>
<name>A0A315UWP0_GAMAF</name>
<dbReference type="Gene3D" id="1.20.1250.20">
    <property type="entry name" value="MFS general substrate transporter like domains"/>
    <property type="match status" value="2"/>
</dbReference>
<evidence type="ECO:0000313" key="11">
    <source>
        <dbReference type="EMBL" id="PWA14660.1"/>
    </source>
</evidence>
<dbReference type="InterPro" id="IPR002350">
    <property type="entry name" value="Kazal_dom"/>
</dbReference>
<dbReference type="PANTHER" id="PTHR11388:SF89">
    <property type="entry name" value="SOLUTE CARRIER ORGANIC ANION TRANSPORTER FAMILY MEMBER 1B3"/>
    <property type="match status" value="1"/>
</dbReference>
<dbReference type="SUPFAM" id="SSF100895">
    <property type="entry name" value="Kazal-type serine protease inhibitors"/>
    <property type="match status" value="1"/>
</dbReference>
<dbReference type="Pfam" id="PF03137">
    <property type="entry name" value="OATP"/>
    <property type="match status" value="3"/>
</dbReference>
<feature type="transmembrane region" description="Helical" evidence="8">
    <location>
        <begin position="57"/>
        <end position="78"/>
    </location>
</feature>
<feature type="transmembrane region" description="Helical" evidence="8">
    <location>
        <begin position="175"/>
        <end position="195"/>
    </location>
</feature>
<sequence>MSIDSKKPRKACCSKLKLFLVSLAFMYFAKAFGGSYMKSSITQIERRFDIPSSLIGVIDGSFEMGNLLVIAFVSYFGAKLHRPRLIGIGCFVMAAGSFIVALPHFLQGPLVFHNCTCIDTSTSPAANMSAVLGQCPRRTECDNKFKIYMALSVLGAFISACGGTPGYIVLLRYTFLGLIIGLYILANMLWGVLYVKIAKRQKKLLLRDQAKKNEVEANRLSNGHASISILNKKRHHERGVQKNTRGLLLQAQGQWSPTFCLYYHMLDFKLFLVSLAFVYFAKAFGGSYMKSSITQIERRFDIPSSLIGVIDGSFEMGNLLVIAFVSYFGAKLHRPRLIGIGCLVMSAGSFIVALPHFLQGPYKYETSMSHNTEVNSTESILPCLSNHNLTEKDETPDVAAIQACEKAVGSSMWIYVFLGNMLRGIGETPSMPLGISYLDDFSRQENTPFYLACIYTTGMLGPMVGFMLGSYLAKTYVDVGFVDLDSITITYKDSRWVGAWWLGFIVNGTVILLSSIPFFFLPKSLPKQGEEEEGGNKSMELASGPEQESFLPDETQDGEDKEKAVTFKEMAKDFVPSLKRLFRNSIYSMMILTHLVAVNGFIGMITFKPKFMEQIYGQAASKAIFLIGIMNLPAVALGIITGGFVLKRFNLGVVGAARVSITASLGAFSLLTLQGFFHCDNAEVSYNYSTLLSPCNMGCSCSMKHWDPVCAYNGMTYASPCLAGCQTATGTGKAMVFHNCTCVGDFATPAANMSAVLGQCQRKSDCDYKFKIYMALTVVGAFISACGGTPGYIVLLRSIHPDLKSLALGMQTLIVRTLGEYFTRNKHQFLVTTLMTFDVTSQVGSLPRYISEH</sequence>
<keyword evidence="4 8" id="KW-0812">Transmembrane</keyword>
<dbReference type="InterPro" id="IPR004156">
    <property type="entry name" value="OATP"/>
</dbReference>
<dbReference type="GO" id="GO:0006811">
    <property type="term" value="P:monoatomic ion transport"/>
    <property type="evidence" value="ECO:0007669"/>
    <property type="project" value="UniProtKB-KW"/>
</dbReference>
<comment type="similarity">
    <text evidence="2 8">Belongs to the organo anion transporter (TC 2.A.60) family.</text>
</comment>
<dbReference type="PROSITE" id="PS51465">
    <property type="entry name" value="KAZAL_2"/>
    <property type="match status" value="1"/>
</dbReference>
<feature type="transmembrane region" description="Helical" evidence="8">
    <location>
        <begin position="653"/>
        <end position="677"/>
    </location>
</feature>
<keyword evidence="12" id="KW-1185">Reference proteome</keyword>
<dbReference type="GO" id="GO:0043252">
    <property type="term" value="P:sodium-independent organic anion transport"/>
    <property type="evidence" value="ECO:0007669"/>
    <property type="project" value="TreeGrafter"/>
</dbReference>
<dbReference type="GO" id="GO:0015347">
    <property type="term" value="F:sodium-independent organic anion transmembrane transporter activity"/>
    <property type="evidence" value="ECO:0007669"/>
    <property type="project" value="TreeGrafter"/>
</dbReference>
<evidence type="ECO:0000313" key="12">
    <source>
        <dbReference type="Proteomes" id="UP000250572"/>
    </source>
</evidence>
<evidence type="ECO:0000256" key="9">
    <source>
        <dbReference type="SAM" id="MobiDB-lite"/>
    </source>
</evidence>
<dbReference type="InterPro" id="IPR036259">
    <property type="entry name" value="MFS_trans_sf"/>
</dbReference>
<feature type="transmembrane region" description="Helical" evidence="8">
    <location>
        <begin position="337"/>
        <end position="358"/>
    </location>
</feature>